<accession>Q229D3</accession>
<dbReference type="Pfam" id="PF06873">
    <property type="entry name" value="SerH"/>
    <property type="match status" value="1"/>
</dbReference>
<keyword evidence="3" id="KW-1185">Reference proteome</keyword>
<name>Q229D3_TETTS</name>
<evidence type="ECO:0000313" key="2">
    <source>
        <dbReference type="EMBL" id="EAR81895.1"/>
    </source>
</evidence>
<dbReference type="EMBL" id="GG662501">
    <property type="protein sequence ID" value="EAR81895.1"/>
    <property type="molecule type" value="Genomic_DNA"/>
</dbReference>
<evidence type="ECO:0000256" key="1">
    <source>
        <dbReference type="SAM" id="SignalP"/>
    </source>
</evidence>
<dbReference type="InterPro" id="IPR009670">
    <property type="entry name" value="SerH"/>
</dbReference>
<proteinExistence type="predicted"/>
<organism evidence="2 3">
    <name type="scientific">Tetrahymena thermophila (strain SB210)</name>
    <dbReference type="NCBI Taxonomy" id="312017"/>
    <lineage>
        <taxon>Eukaryota</taxon>
        <taxon>Sar</taxon>
        <taxon>Alveolata</taxon>
        <taxon>Ciliophora</taxon>
        <taxon>Intramacronucleata</taxon>
        <taxon>Oligohymenophorea</taxon>
        <taxon>Hymenostomatida</taxon>
        <taxon>Tetrahymenina</taxon>
        <taxon>Tetrahymenidae</taxon>
        <taxon>Tetrahymena</taxon>
    </lineage>
</organism>
<sequence>MNFVIGISIFVNLIIYSSAQQGNSVACSQPCNCSNQNCGTFPGFLWVQGVNTQCSINDCSAAPFPLTGLTDIFCGSCTPFQNAIYANSAGFACVASTQSCTSTQGWTNQNCQLCNSATPYANASLTGCVNCSSTSGLTDSVCAICNPSAPFASGDTTSCVNSSQSCSASSNVKDSDCAICFPLKPYANIAQTACKSVKCRGRDPKNPGWTDSDCKQCYSPGSKAKKDGSGCYNCFATSGMTNELCQVCFGTGTGAFQYANSLGTCVSVNCSKTSGWTDIDCQACNPSTPYSSKSGSICQSFPSNSRILVFSFISFLIFIF</sequence>
<dbReference type="Proteomes" id="UP000009168">
    <property type="component" value="Unassembled WGS sequence"/>
</dbReference>
<dbReference type="HOGENOM" id="CLU_043902_0_0_1"/>
<protein>
    <submittedName>
        <fullName evidence="2">Cell surface immobilization antigen</fullName>
    </submittedName>
</protein>
<feature type="signal peptide" evidence="1">
    <location>
        <begin position="1"/>
        <end position="19"/>
    </location>
</feature>
<dbReference type="GeneID" id="7832770"/>
<evidence type="ECO:0000313" key="3">
    <source>
        <dbReference type="Proteomes" id="UP000009168"/>
    </source>
</evidence>
<dbReference type="InParanoid" id="Q229D3"/>
<dbReference type="RefSeq" id="XP_001029558.1">
    <property type="nucleotide sequence ID" value="XM_001029558.1"/>
</dbReference>
<feature type="chain" id="PRO_5004200476" evidence="1">
    <location>
        <begin position="20"/>
        <end position="320"/>
    </location>
</feature>
<keyword evidence="1" id="KW-0732">Signal</keyword>
<gene>
    <name evidence="2" type="ORF">TTHERM_01435680</name>
</gene>
<dbReference type="AlphaFoldDB" id="Q229D3"/>
<reference evidence="3" key="1">
    <citation type="journal article" date="2006" name="PLoS Biol.">
        <title>Macronuclear genome sequence of the ciliate Tetrahymena thermophila, a model eukaryote.</title>
        <authorList>
            <person name="Eisen J.A."/>
            <person name="Coyne R.S."/>
            <person name="Wu M."/>
            <person name="Wu D."/>
            <person name="Thiagarajan M."/>
            <person name="Wortman J.R."/>
            <person name="Badger J.H."/>
            <person name="Ren Q."/>
            <person name="Amedeo P."/>
            <person name="Jones K.M."/>
            <person name="Tallon L.J."/>
            <person name="Delcher A.L."/>
            <person name="Salzberg S.L."/>
            <person name="Silva J.C."/>
            <person name="Haas B.J."/>
            <person name="Majoros W.H."/>
            <person name="Farzad M."/>
            <person name="Carlton J.M."/>
            <person name="Smith R.K. Jr."/>
            <person name="Garg J."/>
            <person name="Pearlman R.E."/>
            <person name="Karrer K.M."/>
            <person name="Sun L."/>
            <person name="Manning G."/>
            <person name="Elde N.C."/>
            <person name="Turkewitz A.P."/>
            <person name="Asai D.J."/>
            <person name="Wilkes D.E."/>
            <person name="Wang Y."/>
            <person name="Cai H."/>
            <person name="Collins K."/>
            <person name="Stewart B.A."/>
            <person name="Lee S.R."/>
            <person name="Wilamowska K."/>
            <person name="Weinberg Z."/>
            <person name="Ruzzo W.L."/>
            <person name="Wloga D."/>
            <person name="Gaertig J."/>
            <person name="Frankel J."/>
            <person name="Tsao C.-C."/>
            <person name="Gorovsky M.A."/>
            <person name="Keeling P.J."/>
            <person name="Waller R.F."/>
            <person name="Patron N.J."/>
            <person name="Cherry J.M."/>
            <person name="Stover N.A."/>
            <person name="Krieger C.J."/>
            <person name="del Toro C."/>
            <person name="Ryder H.F."/>
            <person name="Williamson S.C."/>
            <person name="Barbeau R.A."/>
            <person name="Hamilton E.P."/>
            <person name="Orias E."/>
        </authorList>
    </citation>
    <scope>NUCLEOTIDE SEQUENCE [LARGE SCALE GENOMIC DNA]</scope>
    <source>
        <strain evidence="3">SB210</strain>
    </source>
</reference>
<dbReference type="KEGG" id="tet:TTHERM_01435680"/>